<dbReference type="EC" id="4.2.1.136" evidence="19"/>
<dbReference type="Proteomes" id="UP000294664">
    <property type="component" value="Unassembled WGS sequence"/>
</dbReference>
<feature type="binding site" evidence="18">
    <location>
        <position position="117"/>
    </location>
    <ligand>
        <name>K(+)</name>
        <dbReference type="ChEBI" id="CHEBI:29103"/>
    </ligand>
</feature>
<comment type="catalytic activity">
    <reaction evidence="1 18 19">
        <text>(6R)-NADHX = (6S)-NADHX</text>
        <dbReference type="Rhea" id="RHEA:32215"/>
        <dbReference type="ChEBI" id="CHEBI:64074"/>
        <dbReference type="ChEBI" id="CHEBI:64075"/>
        <dbReference type="EC" id="5.1.99.6"/>
    </reaction>
</comment>
<dbReference type="InterPro" id="IPR029056">
    <property type="entry name" value="Ribokinase-like"/>
</dbReference>
<keyword evidence="8 17" id="KW-0521">NADP</keyword>
<evidence type="ECO:0000256" key="14">
    <source>
        <dbReference type="ARBA" id="ARBA00025153"/>
    </source>
</evidence>
<keyword evidence="7 17" id="KW-0067">ATP-binding</keyword>
<dbReference type="GO" id="GO:0046872">
    <property type="term" value="F:metal ion binding"/>
    <property type="evidence" value="ECO:0007669"/>
    <property type="project" value="UniProtKB-UniRule"/>
</dbReference>
<evidence type="ECO:0000256" key="8">
    <source>
        <dbReference type="ARBA" id="ARBA00022857"/>
    </source>
</evidence>
<evidence type="ECO:0000256" key="5">
    <source>
        <dbReference type="ARBA" id="ARBA00022723"/>
    </source>
</evidence>
<dbReference type="InterPro" id="IPR030677">
    <property type="entry name" value="Nnr"/>
</dbReference>
<dbReference type="PROSITE" id="PS51385">
    <property type="entry name" value="YJEF_N"/>
    <property type="match status" value="1"/>
</dbReference>
<comment type="function">
    <text evidence="14 19">Bifunctional enzyme that catalyzes the epimerization of the S- and R-forms of NAD(P)HX and the dehydration of the S-form of NAD(P)HX at the expense of ADP, which is converted to AMP. This allows the repair of both epimers of NAD(P)HX, a damaged form of NAD(P)H that is a result of enzymatic or heat-dependent hydration.</text>
</comment>
<evidence type="ECO:0000256" key="3">
    <source>
        <dbReference type="ARBA" id="ARBA00006001"/>
    </source>
</evidence>
<proteinExistence type="inferred from homology"/>
<dbReference type="RefSeq" id="WP_132033942.1">
    <property type="nucleotide sequence ID" value="NZ_SMAI01000013.1"/>
</dbReference>
<dbReference type="NCBIfam" id="TIGR00197">
    <property type="entry name" value="yjeF_nterm"/>
    <property type="match status" value="1"/>
</dbReference>
<evidence type="ECO:0000313" key="23">
    <source>
        <dbReference type="Proteomes" id="UP000294664"/>
    </source>
</evidence>
<dbReference type="GO" id="GO:0052856">
    <property type="term" value="F:NAD(P)HX epimerase activity"/>
    <property type="evidence" value="ECO:0007669"/>
    <property type="project" value="UniProtKB-UniRule"/>
</dbReference>
<feature type="binding site" evidence="17">
    <location>
        <position position="252"/>
    </location>
    <ligand>
        <name>(6S)-NADPHX</name>
        <dbReference type="ChEBI" id="CHEBI:64076"/>
    </ligand>
</feature>
<evidence type="ECO:0000256" key="10">
    <source>
        <dbReference type="ARBA" id="ARBA00023027"/>
    </source>
</evidence>
<evidence type="ECO:0000256" key="11">
    <source>
        <dbReference type="ARBA" id="ARBA00023235"/>
    </source>
</evidence>
<dbReference type="SUPFAM" id="SSF64153">
    <property type="entry name" value="YjeF N-terminal domain-like"/>
    <property type="match status" value="1"/>
</dbReference>
<evidence type="ECO:0000259" key="21">
    <source>
        <dbReference type="PROSITE" id="PS51385"/>
    </source>
</evidence>
<evidence type="ECO:0000256" key="16">
    <source>
        <dbReference type="ARBA" id="ARBA00049209"/>
    </source>
</evidence>
<evidence type="ECO:0000256" key="15">
    <source>
        <dbReference type="ARBA" id="ARBA00048238"/>
    </source>
</evidence>
<evidence type="ECO:0000259" key="20">
    <source>
        <dbReference type="PROSITE" id="PS51383"/>
    </source>
</evidence>
<comment type="function">
    <text evidence="18">Catalyzes the epimerization of the S- and R-forms of NAD(P)HX, a damaged form of NAD(P)H that is a result of enzymatic or heat-dependent hydration. This is a prerequisite for the S-specific NAD(P)H-hydrate dehydratase to allow the repair of both epimers of NAD(P)HX.</text>
</comment>
<keyword evidence="11 18" id="KW-0413">Isomerase</keyword>
<evidence type="ECO:0000313" key="22">
    <source>
        <dbReference type="EMBL" id="TCT02374.1"/>
    </source>
</evidence>
<dbReference type="PANTHER" id="PTHR12592:SF0">
    <property type="entry name" value="ATP-DEPENDENT (S)-NAD(P)H-HYDRATE DEHYDRATASE"/>
    <property type="match status" value="1"/>
</dbReference>
<dbReference type="InterPro" id="IPR017953">
    <property type="entry name" value="Carbohydrate_kinase_pred_CS"/>
</dbReference>
<evidence type="ECO:0000256" key="2">
    <source>
        <dbReference type="ARBA" id="ARBA00000909"/>
    </source>
</evidence>
<feature type="binding site" evidence="18">
    <location>
        <begin position="121"/>
        <end position="127"/>
    </location>
    <ligand>
        <name>(6S)-NADPHX</name>
        <dbReference type="ChEBI" id="CHEBI:64076"/>
    </ligand>
</feature>
<feature type="binding site" evidence="18">
    <location>
        <position position="57"/>
    </location>
    <ligand>
        <name>K(+)</name>
        <dbReference type="ChEBI" id="CHEBI:29103"/>
    </ligand>
</feature>
<sequence>MNALLDPREMAEADARAIEGGIAGLTLMERAGTAVADAAARRPYPTRIAILCGPGNNGGDGLVAARILAQRGFRVRVALLGARDALIGDAAAAARRWTGPVESAETLTYETVDLIVDALFGAGLARDLEGVPRAVVERMAASGRPIIAVDLPSGLDGATGKVRGAAAQAVETVTFFRRKPGHLLLPGRALCGRVRVADIGIPASVLDAIAPTCAVNDPGAWGSAFVLPAAAGHKYSRGHALVASGGAWTAGAARLAARGALRAGAGLVTIACPPDALAVHAASYAALMARPVGDAAELGRLLEDPRFTAALVGPGLGAGPQAQAMLAACAGPERSVVADADALTSFAGDAAALAAVLSRARGAVVTPHEGEFARLFAGDDSVLGAPSKLARARAAAARLGAVVVLKGADTVVAEPGGHATIAENAPAFLATAGAGDVLAGFVCGLLAQAMPPFAAASAAVWLHGEAAREAGPGLIADDLPEALRPVYARLFPSLGWTGA</sequence>
<evidence type="ECO:0000256" key="12">
    <source>
        <dbReference type="ARBA" id="ARBA00023239"/>
    </source>
</evidence>
<evidence type="ECO:0000256" key="1">
    <source>
        <dbReference type="ARBA" id="ARBA00000013"/>
    </source>
</evidence>
<comment type="function">
    <text evidence="17">Catalyzes the dehydration of the S-form of NAD(P)HX at the expense of ADP, which is converted to AMP. Together with NAD(P)HX epimerase, which catalyzes the epimerization of the S- and R-forms, the enzyme allows the repair of both epimers of NAD(P)HX, a damaged form of NAD(P)H that is a result of enzymatic or heat-dependent hydration.</text>
</comment>
<keyword evidence="12 17" id="KW-0456">Lyase</keyword>
<evidence type="ECO:0000256" key="18">
    <source>
        <dbReference type="HAMAP-Rule" id="MF_01966"/>
    </source>
</evidence>
<comment type="similarity">
    <text evidence="4 19">In the C-terminal section; belongs to the NnrD/CARKD family.</text>
</comment>
<dbReference type="GO" id="GO:0110051">
    <property type="term" value="P:metabolite repair"/>
    <property type="evidence" value="ECO:0007669"/>
    <property type="project" value="TreeGrafter"/>
</dbReference>
<evidence type="ECO:0000256" key="4">
    <source>
        <dbReference type="ARBA" id="ARBA00009524"/>
    </source>
</evidence>
<comment type="similarity">
    <text evidence="17">Belongs to the NnrD/CARKD family.</text>
</comment>
<dbReference type="Pfam" id="PF01256">
    <property type="entry name" value="Carb_kinase"/>
    <property type="match status" value="1"/>
</dbReference>
<dbReference type="PROSITE" id="PS01050">
    <property type="entry name" value="YJEF_C_2"/>
    <property type="match status" value="1"/>
</dbReference>
<comment type="caution">
    <text evidence="22">The sequence shown here is derived from an EMBL/GenBank/DDBJ whole genome shotgun (WGS) entry which is preliminary data.</text>
</comment>
<dbReference type="HAMAP" id="MF_01966">
    <property type="entry name" value="NADHX_epimerase"/>
    <property type="match status" value="1"/>
</dbReference>
<comment type="similarity">
    <text evidence="18">Belongs to the NnrE/AIBP family.</text>
</comment>
<comment type="cofactor">
    <cofactor evidence="17">
        <name>Mg(2+)</name>
        <dbReference type="ChEBI" id="CHEBI:18420"/>
    </cofactor>
</comment>
<feature type="domain" description="YjeF C-terminal" evidence="20">
    <location>
        <begin position="217"/>
        <end position="490"/>
    </location>
</feature>
<dbReference type="AlphaFoldDB" id="A0A4R3LPI6"/>
<evidence type="ECO:0000256" key="7">
    <source>
        <dbReference type="ARBA" id="ARBA00022840"/>
    </source>
</evidence>
<feature type="binding site" evidence="17">
    <location>
        <begin position="406"/>
        <end position="410"/>
    </location>
    <ligand>
        <name>AMP</name>
        <dbReference type="ChEBI" id="CHEBI:456215"/>
    </ligand>
</feature>
<dbReference type="CDD" id="cd01171">
    <property type="entry name" value="YXKO-related"/>
    <property type="match status" value="1"/>
</dbReference>
<accession>A0A4R3LPI6</accession>
<comment type="catalytic activity">
    <reaction evidence="15 17 19">
        <text>(6S)-NADHX + ADP = AMP + phosphate + NADH + H(+)</text>
        <dbReference type="Rhea" id="RHEA:32223"/>
        <dbReference type="ChEBI" id="CHEBI:15378"/>
        <dbReference type="ChEBI" id="CHEBI:43474"/>
        <dbReference type="ChEBI" id="CHEBI:57945"/>
        <dbReference type="ChEBI" id="CHEBI:64074"/>
        <dbReference type="ChEBI" id="CHEBI:456215"/>
        <dbReference type="ChEBI" id="CHEBI:456216"/>
        <dbReference type="EC" id="4.2.1.136"/>
    </reaction>
</comment>
<dbReference type="PIRSF" id="PIRSF017184">
    <property type="entry name" value="Nnr"/>
    <property type="match status" value="1"/>
</dbReference>
<gene>
    <name evidence="17" type="primary">nnrD</name>
    <name evidence="18" type="synonym">nnrE</name>
    <name evidence="22" type="ORF">EDC64_11317</name>
</gene>
<feature type="binding site" evidence="17">
    <location>
        <position position="436"/>
    </location>
    <ligand>
        <name>(6S)-NADPHX</name>
        <dbReference type="ChEBI" id="CHEBI:64076"/>
    </ligand>
</feature>
<dbReference type="HAMAP" id="MF_01965">
    <property type="entry name" value="NADHX_dehydratase"/>
    <property type="match status" value="1"/>
</dbReference>
<dbReference type="NCBIfam" id="TIGR00196">
    <property type="entry name" value="yjeF_cterm"/>
    <property type="match status" value="1"/>
</dbReference>
<comment type="caution">
    <text evidence="18">Lacks conserved residue(s) required for the propagation of feature annotation.</text>
</comment>
<dbReference type="PANTHER" id="PTHR12592">
    <property type="entry name" value="ATP-DEPENDENT (S)-NAD(P)H-HYDRATE DEHYDRATASE FAMILY MEMBER"/>
    <property type="match status" value="1"/>
</dbReference>
<comment type="similarity">
    <text evidence="3 19">In the N-terminal section; belongs to the NnrE/AIBP family.</text>
</comment>
<dbReference type="OrthoDB" id="9806925at2"/>
<dbReference type="GO" id="GO:0052855">
    <property type="term" value="F:ADP-dependent NAD(P)H-hydrate dehydratase activity"/>
    <property type="evidence" value="ECO:0007669"/>
    <property type="project" value="UniProtKB-UniRule"/>
</dbReference>
<dbReference type="InterPro" id="IPR004443">
    <property type="entry name" value="YjeF_N_dom"/>
</dbReference>
<evidence type="ECO:0000256" key="13">
    <source>
        <dbReference type="ARBA" id="ARBA00023268"/>
    </source>
</evidence>
<feature type="binding site" evidence="17">
    <location>
        <position position="368"/>
    </location>
    <ligand>
        <name>(6S)-NADPHX</name>
        <dbReference type="ChEBI" id="CHEBI:64076"/>
    </ligand>
</feature>
<comment type="cofactor">
    <cofactor evidence="18 19">
        <name>K(+)</name>
        <dbReference type="ChEBI" id="CHEBI:29103"/>
    </cofactor>
    <text evidence="18 19">Binds 1 potassium ion per subunit.</text>
</comment>
<feature type="domain" description="YjeF N-terminal" evidence="21">
    <location>
        <begin position="10"/>
        <end position="207"/>
    </location>
</feature>
<name>A0A4R3LPI6_9HYPH</name>
<evidence type="ECO:0000256" key="6">
    <source>
        <dbReference type="ARBA" id="ARBA00022741"/>
    </source>
</evidence>
<keyword evidence="6 17" id="KW-0547">Nucleotide-binding</keyword>
<dbReference type="EMBL" id="SMAI01000013">
    <property type="protein sequence ID" value="TCT02374.1"/>
    <property type="molecule type" value="Genomic_DNA"/>
</dbReference>
<dbReference type="InterPro" id="IPR000631">
    <property type="entry name" value="CARKD"/>
</dbReference>
<dbReference type="GO" id="GO:0046496">
    <property type="term" value="P:nicotinamide nucleotide metabolic process"/>
    <property type="evidence" value="ECO:0007669"/>
    <property type="project" value="UniProtKB-UniRule"/>
</dbReference>
<reference evidence="22 23" key="1">
    <citation type="submission" date="2019-03" db="EMBL/GenBank/DDBJ databases">
        <title>Genomic Encyclopedia of Type Strains, Phase IV (KMG-IV): sequencing the most valuable type-strain genomes for metagenomic binning, comparative biology and taxonomic classification.</title>
        <authorList>
            <person name="Goeker M."/>
        </authorList>
    </citation>
    <scope>NUCLEOTIDE SEQUENCE [LARGE SCALE GENOMIC DNA]</scope>
    <source>
        <strain evidence="22 23">DSM 9035</strain>
    </source>
</reference>
<keyword evidence="10 17" id="KW-0520">NAD</keyword>
<feature type="binding site" evidence="17">
    <location>
        <position position="315"/>
    </location>
    <ligand>
        <name>(6S)-NADPHX</name>
        <dbReference type="ChEBI" id="CHEBI:64076"/>
    </ligand>
</feature>
<dbReference type="Gene3D" id="3.40.1190.20">
    <property type="match status" value="1"/>
</dbReference>
<evidence type="ECO:0000256" key="9">
    <source>
        <dbReference type="ARBA" id="ARBA00022958"/>
    </source>
</evidence>
<feature type="binding site" evidence="18">
    <location>
        <position position="153"/>
    </location>
    <ligand>
        <name>K(+)</name>
        <dbReference type="ChEBI" id="CHEBI:29103"/>
    </ligand>
</feature>
<evidence type="ECO:0000256" key="17">
    <source>
        <dbReference type="HAMAP-Rule" id="MF_01965"/>
    </source>
</evidence>
<dbReference type="PROSITE" id="PS51383">
    <property type="entry name" value="YJEF_C_3"/>
    <property type="match status" value="1"/>
</dbReference>
<dbReference type="InterPro" id="IPR036652">
    <property type="entry name" value="YjeF_N_dom_sf"/>
</dbReference>
<keyword evidence="23" id="KW-1185">Reference proteome</keyword>
<comment type="catalytic activity">
    <reaction evidence="2 18 19">
        <text>(6R)-NADPHX = (6S)-NADPHX</text>
        <dbReference type="Rhea" id="RHEA:32227"/>
        <dbReference type="ChEBI" id="CHEBI:64076"/>
        <dbReference type="ChEBI" id="CHEBI:64077"/>
        <dbReference type="EC" id="5.1.99.6"/>
    </reaction>
</comment>
<protein>
    <recommendedName>
        <fullName evidence="19">Bifunctional NAD(P)H-hydrate repair enzyme</fullName>
    </recommendedName>
    <alternativeName>
        <fullName evidence="19">Nicotinamide nucleotide repair protein</fullName>
    </alternativeName>
    <domain>
        <recommendedName>
            <fullName evidence="19">ADP-dependent (S)-NAD(P)H-hydrate dehydratase</fullName>
            <ecNumber evidence="19">4.2.1.136</ecNumber>
        </recommendedName>
        <alternativeName>
            <fullName evidence="19">ADP-dependent NAD(P)HX dehydratase</fullName>
        </alternativeName>
    </domain>
    <domain>
        <recommendedName>
            <fullName evidence="19">NAD(P)H-hydrate epimerase</fullName>
            <ecNumber evidence="19">5.1.99.6</ecNumber>
        </recommendedName>
    </domain>
</protein>
<organism evidence="22 23">
    <name type="scientific">Aquabacter spiritensis</name>
    <dbReference type="NCBI Taxonomy" id="933073"/>
    <lineage>
        <taxon>Bacteria</taxon>
        <taxon>Pseudomonadati</taxon>
        <taxon>Pseudomonadota</taxon>
        <taxon>Alphaproteobacteria</taxon>
        <taxon>Hyphomicrobiales</taxon>
        <taxon>Xanthobacteraceae</taxon>
        <taxon>Aquabacter</taxon>
    </lineage>
</organism>
<evidence type="ECO:0000256" key="19">
    <source>
        <dbReference type="PIRNR" id="PIRNR017184"/>
    </source>
</evidence>
<dbReference type="SUPFAM" id="SSF53613">
    <property type="entry name" value="Ribokinase-like"/>
    <property type="match status" value="1"/>
</dbReference>
<feature type="binding site" evidence="18">
    <location>
        <position position="150"/>
    </location>
    <ligand>
        <name>(6S)-NADPHX</name>
        <dbReference type="ChEBI" id="CHEBI:64076"/>
    </ligand>
</feature>
<keyword evidence="5 18" id="KW-0479">Metal-binding</keyword>
<dbReference type="Pfam" id="PF03853">
    <property type="entry name" value="YjeF_N"/>
    <property type="match status" value="1"/>
</dbReference>
<dbReference type="GO" id="GO:0005524">
    <property type="term" value="F:ATP binding"/>
    <property type="evidence" value="ECO:0007669"/>
    <property type="project" value="UniProtKB-UniRule"/>
</dbReference>
<comment type="subunit">
    <text evidence="17">Homotetramer.</text>
</comment>
<keyword evidence="13" id="KW-0511">Multifunctional enzyme</keyword>
<dbReference type="Gene3D" id="3.40.50.10260">
    <property type="entry name" value="YjeF N-terminal domain"/>
    <property type="match status" value="1"/>
</dbReference>
<keyword evidence="9 18" id="KW-0630">Potassium</keyword>
<feature type="binding site" evidence="18">
    <location>
        <begin position="56"/>
        <end position="60"/>
    </location>
    <ligand>
        <name>(6S)-NADPHX</name>
        <dbReference type="ChEBI" id="CHEBI:64076"/>
    </ligand>
</feature>
<feature type="binding site" evidence="17">
    <location>
        <position position="435"/>
    </location>
    <ligand>
        <name>AMP</name>
        <dbReference type="ChEBI" id="CHEBI:456215"/>
    </ligand>
</feature>
<comment type="catalytic activity">
    <reaction evidence="16 17 19">
        <text>(6S)-NADPHX + ADP = AMP + phosphate + NADPH + H(+)</text>
        <dbReference type="Rhea" id="RHEA:32235"/>
        <dbReference type="ChEBI" id="CHEBI:15378"/>
        <dbReference type="ChEBI" id="CHEBI:43474"/>
        <dbReference type="ChEBI" id="CHEBI:57783"/>
        <dbReference type="ChEBI" id="CHEBI:64076"/>
        <dbReference type="ChEBI" id="CHEBI:456215"/>
        <dbReference type="ChEBI" id="CHEBI:456216"/>
        <dbReference type="EC" id="4.2.1.136"/>
    </reaction>
</comment>
<dbReference type="EC" id="5.1.99.6" evidence="19"/>